<name>A0A6A6H3I5_VIRVR</name>
<protein>
    <recommendedName>
        <fullName evidence="3">Fungal N-terminal domain-containing protein</fullName>
    </recommendedName>
</protein>
<keyword evidence="2" id="KW-1185">Reference proteome</keyword>
<dbReference type="AlphaFoldDB" id="A0A6A6H3I5"/>
<dbReference type="OrthoDB" id="3558752at2759"/>
<gene>
    <name evidence="1" type="ORF">EV356DRAFT_505166</name>
</gene>
<dbReference type="Proteomes" id="UP000800092">
    <property type="component" value="Unassembled WGS sequence"/>
</dbReference>
<proteinExistence type="predicted"/>
<sequence length="113" mass="12400">MDPFTALGLAGNIVQFLDFTLKLVSGRRTIYRSTEGASEGDSALQTIVTALSNLSNQLTISTARGTTNVSPTLRRMAFDCQDVAQELVHVLSTLRAEGKRRIWKSFLLALQEV</sequence>
<reference evidence="1" key="1">
    <citation type="journal article" date="2020" name="Stud. Mycol.">
        <title>101 Dothideomycetes genomes: a test case for predicting lifestyles and emergence of pathogens.</title>
        <authorList>
            <person name="Haridas S."/>
            <person name="Albert R."/>
            <person name="Binder M."/>
            <person name="Bloem J."/>
            <person name="Labutti K."/>
            <person name="Salamov A."/>
            <person name="Andreopoulos B."/>
            <person name="Baker S."/>
            <person name="Barry K."/>
            <person name="Bills G."/>
            <person name="Bluhm B."/>
            <person name="Cannon C."/>
            <person name="Castanera R."/>
            <person name="Culley D."/>
            <person name="Daum C."/>
            <person name="Ezra D."/>
            <person name="Gonzalez J."/>
            <person name="Henrissat B."/>
            <person name="Kuo A."/>
            <person name="Liang C."/>
            <person name="Lipzen A."/>
            <person name="Lutzoni F."/>
            <person name="Magnuson J."/>
            <person name="Mondo S."/>
            <person name="Nolan M."/>
            <person name="Ohm R."/>
            <person name="Pangilinan J."/>
            <person name="Park H.-J."/>
            <person name="Ramirez L."/>
            <person name="Alfaro M."/>
            <person name="Sun H."/>
            <person name="Tritt A."/>
            <person name="Yoshinaga Y."/>
            <person name="Zwiers L.-H."/>
            <person name="Turgeon B."/>
            <person name="Goodwin S."/>
            <person name="Spatafora J."/>
            <person name="Crous P."/>
            <person name="Grigoriev I."/>
        </authorList>
    </citation>
    <scope>NUCLEOTIDE SEQUENCE</scope>
    <source>
        <strain evidence="1">Tuck. ex Michener</strain>
    </source>
</reference>
<evidence type="ECO:0008006" key="3">
    <source>
        <dbReference type="Google" id="ProtNLM"/>
    </source>
</evidence>
<dbReference type="EMBL" id="ML991815">
    <property type="protein sequence ID" value="KAF2232431.1"/>
    <property type="molecule type" value="Genomic_DNA"/>
</dbReference>
<organism evidence="1 2">
    <name type="scientific">Viridothelium virens</name>
    <name type="common">Speckled blister lichen</name>
    <name type="synonym">Trypethelium virens</name>
    <dbReference type="NCBI Taxonomy" id="1048519"/>
    <lineage>
        <taxon>Eukaryota</taxon>
        <taxon>Fungi</taxon>
        <taxon>Dikarya</taxon>
        <taxon>Ascomycota</taxon>
        <taxon>Pezizomycotina</taxon>
        <taxon>Dothideomycetes</taxon>
        <taxon>Dothideomycetes incertae sedis</taxon>
        <taxon>Trypetheliales</taxon>
        <taxon>Trypetheliaceae</taxon>
        <taxon>Viridothelium</taxon>
    </lineage>
</organism>
<accession>A0A6A6H3I5</accession>
<evidence type="ECO:0000313" key="2">
    <source>
        <dbReference type="Proteomes" id="UP000800092"/>
    </source>
</evidence>
<evidence type="ECO:0000313" key="1">
    <source>
        <dbReference type="EMBL" id="KAF2232431.1"/>
    </source>
</evidence>